<organism evidence="3 4">
    <name type="scientific">Vitis rotundifolia</name>
    <name type="common">Muscadine grape</name>
    <dbReference type="NCBI Taxonomy" id="103349"/>
    <lineage>
        <taxon>Eukaryota</taxon>
        <taxon>Viridiplantae</taxon>
        <taxon>Streptophyta</taxon>
        <taxon>Embryophyta</taxon>
        <taxon>Tracheophyta</taxon>
        <taxon>Spermatophyta</taxon>
        <taxon>Magnoliopsida</taxon>
        <taxon>eudicotyledons</taxon>
        <taxon>Gunneridae</taxon>
        <taxon>Pentapetalae</taxon>
        <taxon>rosids</taxon>
        <taxon>Vitales</taxon>
        <taxon>Vitaceae</taxon>
        <taxon>Viteae</taxon>
        <taxon>Vitis</taxon>
    </lineage>
</organism>
<evidence type="ECO:0000256" key="2">
    <source>
        <dbReference type="SAM" id="SignalP"/>
    </source>
</evidence>
<dbReference type="Gene3D" id="3.40.1110.10">
    <property type="entry name" value="Calcium-transporting ATPase, cytoplasmic domain N"/>
    <property type="match status" value="1"/>
</dbReference>
<evidence type="ECO:0000256" key="1">
    <source>
        <dbReference type="ARBA" id="ARBA00022842"/>
    </source>
</evidence>
<dbReference type="InterPro" id="IPR023299">
    <property type="entry name" value="ATPase_P-typ_cyto_dom_N"/>
</dbReference>
<comment type="caution">
    <text evidence="3">The sequence shown here is derived from an EMBL/GenBank/DDBJ whole genome shotgun (WGS) entry which is preliminary data.</text>
</comment>
<protein>
    <submittedName>
        <fullName evidence="3">Uncharacterized protein</fullName>
    </submittedName>
</protein>
<keyword evidence="4" id="KW-1185">Reference proteome</keyword>
<accession>A0AA38YJQ6</accession>
<keyword evidence="1" id="KW-0460">Magnesium</keyword>
<evidence type="ECO:0000313" key="3">
    <source>
        <dbReference type="EMBL" id="KAJ9671684.1"/>
    </source>
</evidence>
<evidence type="ECO:0000313" key="4">
    <source>
        <dbReference type="Proteomes" id="UP001168098"/>
    </source>
</evidence>
<dbReference type="EMBL" id="JARBHA010000019">
    <property type="protein sequence ID" value="KAJ9671684.1"/>
    <property type="molecule type" value="Genomic_DNA"/>
</dbReference>
<dbReference type="AlphaFoldDB" id="A0AA38YJQ6"/>
<feature type="signal peptide" evidence="2">
    <location>
        <begin position="1"/>
        <end position="18"/>
    </location>
</feature>
<reference evidence="3 4" key="1">
    <citation type="journal article" date="2023" name="BMC Biotechnol.">
        <title>Vitis rotundifolia cv Carlos genome sequencing.</title>
        <authorList>
            <person name="Huff M."/>
            <person name="Hulse-Kemp A."/>
            <person name="Scheffler B."/>
            <person name="Youngblood R."/>
            <person name="Simpson S."/>
            <person name="Babiker E."/>
            <person name="Staton M."/>
        </authorList>
    </citation>
    <scope>NUCLEOTIDE SEQUENCE [LARGE SCALE GENOMIC DNA]</scope>
    <source>
        <tissue evidence="3">Leaf</tissue>
    </source>
</reference>
<dbReference type="PANTHER" id="PTHR42861">
    <property type="entry name" value="CALCIUM-TRANSPORTING ATPASE"/>
    <property type="match status" value="1"/>
</dbReference>
<feature type="chain" id="PRO_5041365478" evidence="2">
    <location>
        <begin position="19"/>
        <end position="108"/>
    </location>
</feature>
<dbReference type="SUPFAM" id="SSF81660">
    <property type="entry name" value="Metal cation-transporting ATPase, ATP-binding domain N"/>
    <property type="match status" value="1"/>
</dbReference>
<keyword evidence="2" id="KW-0732">Signal</keyword>
<proteinExistence type="predicted"/>
<name>A0AA38YJQ6_VITRO</name>
<dbReference type="Proteomes" id="UP001168098">
    <property type="component" value="Unassembled WGS sequence"/>
</dbReference>
<dbReference type="GO" id="GO:0000166">
    <property type="term" value="F:nucleotide binding"/>
    <property type="evidence" value="ECO:0007669"/>
    <property type="project" value="InterPro"/>
</dbReference>
<gene>
    <name evidence="3" type="ORF">PVL29_025411</name>
</gene>
<sequence length="108" mass="12318">MVAFCSWTLFNTWAVREGIWVWLLTPKIENQDAIDAAIVGVPAGQKEVQVEIREVRFLPFNPVAKRIAPTYIDADEKRHRASKGTTEQILNFCNCKGDARRKGAWSDR</sequence>